<proteinExistence type="inferred from homology"/>
<dbReference type="Proteomes" id="UP000622547">
    <property type="component" value="Unassembled WGS sequence"/>
</dbReference>
<feature type="transmembrane region" description="Helical" evidence="7">
    <location>
        <begin position="6"/>
        <end position="34"/>
    </location>
</feature>
<evidence type="ECO:0000256" key="6">
    <source>
        <dbReference type="ARBA" id="ARBA00023136"/>
    </source>
</evidence>
<dbReference type="RefSeq" id="WP_204073315.1">
    <property type="nucleotide sequence ID" value="NZ_BAABHI010000027.1"/>
</dbReference>
<evidence type="ECO:0000313" key="8">
    <source>
        <dbReference type="EMBL" id="GII37632.1"/>
    </source>
</evidence>
<evidence type="ECO:0000256" key="7">
    <source>
        <dbReference type="SAM" id="Phobius"/>
    </source>
</evidence>
<evidence type="ECO:0000256" key="3">
    <source>
        <dbReference type="ARBA" id="ARBA00022475"/>
    </source>
</evidence>
<dbReference type="GO" id="GO:0005886">
    <property type="term" value="C:plasma membrane"/>
    <property type="evidence" value="ECO:0007669"/>
    <property type="project" value="UniProtKB-SubCell"/>
</dbReference>
<dbReference type="PANTHER" id="PTHR43141">
    <property type="entry name" value="CYTOCHROME BD2 SUBUNIT II"/>
    <property type="match status" value="1"/>
</dbReference>
<feature type="transmembrane region" description="Helical" evidence="7">
    <location>
        <begin position="234"/>
        <end position="255"/>
    </location>
</feature>
<dbReference type="GO" id="GO:0009055">
    <property type="term" value="F:electron transfer activity"/>
    <property type="evidence" value="ECO:0007669"/>
    <property type="project" value="TreeGrafter"/>
</dbReference>
<evidence type="ECO:0000313" key="9">
    <source>
        <dbReference type="Proteomes" id="UP000622547"/>
    </source>
</evidence>
<feature type="transmembrane region" description="Helical" evidence="7">
    <location>
        <begin position="163"/>
        <end position="182"/>
    </location>
</feature>
<feature type="transmembrane region" description="Helical" evidence="7">
    <location>
        <begin position="260"/>
        <end position="279"/>
    </location>
</feature>
<dbReference type="AlphaFoldDB" id="A0A8J3U601"/>
<dbReference type="GO" id="GO:0019646">
    <property type="term" value="P:aerobic electron transport chain"/>
    <property type="evidence" value="ECO:0007669"/>
    <property type="project" value="TreeGrafter"/>
</dbReference>
<comment type="similarity">
    <text evidence="2">Belongs to the cytochrome ubiquinol oxidase subunit 2 family.</text>
</comment>
<protein>
    <submittedName>
        <fullName evidence="8">Cytochrome D ubiquinol oxidase subunit II</fullName>
    </submittedName>
</protein>
<evidence type="ECO:0000256" key="2">
    <source>
        <dbReference type="ARBA" id="ARBA00007543"/>
    </source>
</evidence>
<evidence type="ECO:0000256" key="5">
    <source>
        <dbReference type="ARBA" id="ARBA00022989"/>
    </source>
</evidence>
<dbReference type="InterPro" id="IPR003317">
    <property type="entry name" value="Cyt-d_oxidase_su2"/>
</dbReference>
<keyword evidence="9" id="KW-1185">Reference proteome</keyword>
<name>A0A8J3U601_9ACTN</name>
<sequence>MDSAQILLAVMWVGLTVYALLGGADFGGGVWDLLAGRSRSGMPQRRLIEHSIGPVWEANHVWLIFVLVVLWTGFPLAFASVMSTLYIPLTLAALGIIARGAAFAFRKASTELWQQRLFGGAFALSSVLTPFFLGTVAGGIASARVPPGLAAGDVVGSWLNPTSLLGGVLAVLVCAYLAAIYLCDDAARSRTPELAEGFRRRALVAAAVTGAVALGGIAVLHWDAPRLFSGLTHRALPLVVLSAVLGIASIVLLWLRRHLLVRAAAVLAVAAVMWGWPVAQYPAMLPPALTYREAAAAPVVTTTVLVVAGVGALLVLPSLVWLFLLQRRMPYDADASH</sequence>
<feature type="transmembrane region" description="Helical" evidence="7">
    <location>
        <begin position="85"/>
        <end position="105"/>
    </location>
</feature>
<comment type="caution">
    <text evidence="8">The sequence shown here is derived from an EMBL/GenBank/DDBJ whole genome shotgun (WGS) entry which is preliminary data.</text>
</comment>
<dbReference type="PANTHER" id="PTHR43141:SF4">
    <property type="entry name" value="CYTOCHROME BD2 SUBUNIT II"/>
    <property type="match status" value="1"/>
</dbReference>
<feature type="transmembrane region" description="Helical" evidence="7">
    <location>
        <begin position="299"/>
        <end position="324"/>
    </location>
</feature>
<comment type="subcellular location">
    <subcellularLocation>
        <location evidence="1">Cell membrane</location>
        <topology evidence="1">Multi-pass membrane protein</topology>
    </subcellularLocation>
</comment>
<keyword evidence="6 7" id="KW-0472">Membrane</keyword>
<keyword evidence="5 7" id="KW-1133">Transmembrane helix</keyword>
<dbReference type="EMBL" id="BOOP01000009">
    <property type="protein sequence ID" value="GII37632.1"/>
    <property type="molecule type" value="Genomic_DNA"/>
</dbReference>
<feature type="transmembrane region" description="Helical" evidence="7">
    <location>
        <begin position="117"/>
        <end position="143"/>
    </location>
</feature>
<dbReference type="Pfam" id="PF02322">
    <property type="entry name" value="Cyt_bd_oxida_II"/>
    <property type="match status" value="1"/>
</dbReference>
<feature type="transmembrane region" description="Helical" evidence="7">
    <location>
        <begin position="202"/>
        <end position="222"/>
    </location>
</feature>
<reference evidence="8 9" key="1">
    <citation type="submission" date="2021-01" db="EMBL/GenBank/DDBJ databases">
        <title>Whole genome shotgun sequence of Planotetraspora phitsanulokensis NBRC 104273.</title>
        <authorList>
            <person name="Komaki H."/>
            <person name="Tamura T."/>
        </authorList>
    </citation>
    <scope>NUCLEOTIDE SEQUENCE [LARGE SCALE GENOMIC DNA]</scope>
    <source>
        <strain evidence="8 9">NBRC 104273</strain>
    </source>
</reference>
<organism evidence="8 9">
    <name type="scientific">Planotetraspora phitsanulokensis</name>
    <dbReference type="NCBI Taxonomy" id="575192"/>
    <lineage>
        <taxon>Bacteria</taxon>
        <taxon>Bacillati</taxon>
        <taxon>Actinomycetota</taxon>
        <taxon>Actinomycetes</taxon>
        <taxon>Streptosporangiales</taxon>
        <taxon>Streptosporangiaceae</taxon>
        <taxon>Planotetraspora</taxon>
    </lineage>
</organism>
<evidence type="ECO:0000256" key="4">
    <source>
        <dbReference type="ARBA" id="ARBA00022692"/>
    </source>
</evidence>
<dbReference type="GO" id="GO:0016682">
    <property type="term" value="F:oxidoreductase activity, acting on diphenols and related substances as donors, oxygen as acceptor"/>
    <property type="evidence" value="ECO:0007669"/>
    <property type="project" value="TreeGrafter"/>
</dbReference>
<accession>A0A8J3U601</accession>
<keyword evidence="3" id="KW-1003">Cell membrane</keyword>
<keyword evidence="4 7" id="KW-0812">Transmembrane</keyword>
<dbReference type="GO" id="GO:0070069">
    <property type="term" value="C:cytochrome complex"/>
    <property type="evidence" value="ECO:0007669"/>
    <property type="project" value="TreeGrafter"/>
</dbReference>
<evidence type="ECO:0000256" key="1">
    <source>
        <dbReference type="ARBA" id="ARBA00004651"/>
    </source>
</evidence>
<gene>
    <name evidence="8" type="ORF">Pph01_26350</name>
</gene>